<proteinExistence type="predicted"/>
<dbReference type="Proteomes" id="UP000314294">
    <property type="component" value="Unassembled WGS sequence"/>
</dbReference>
<feature type="region of interest" description="Disordered" evidence="1">
    <location>
        <begin position="1"/>
        <end position="29"/>
    </location>
</feature>
<reference evidence="2 3" key="1">
    <citation type="submission" date="2019-03" db="EMBL/GenBank/DDBJ databases">
        <title>First draft genome of Liparis tanakae, snailfish: a comprehensive survey of snailfish specific genes.</title>
        <authorList>
            <person name="Kim W."/>
            <person name="Song I."/>
            <person name="Jeong J.-H."/>
            <person name="Kim D."/>
            <person name="Kim S."/>
            <person name="Ryu S."/>
            <person name="Song J.Y."/>
            <person name="Lee S.K."/>
        </authorList>
    </citation>
    <scope>NUCLEOTIDE SEQUENCE [LARGE SCALE GENOMIC DNA]</scope>
    <source>
        <tissue evidence="2">Muscle</tissue>
    </source>
</reference>
<organism evidence="2 3">
    <name type="scientific">Liparis tanakae</name>
    <name type="common">Tanaka's snailfish</name>
    <dbReference type="NCBI Taxonomy" id="230148"/>
    <lineage>
        <taxon>Eukaryota</taxon>
        <taxon>Metazoa</taxon>
        <taxon>Chordata</taxon>
        <taxon>Craniata</taxon>
        <taxon>Vertebrata</taxon>
        <taxon>Euteleostomi</taxon>
        <taxon>Actinopterygii</taxon>
        <taxon>Neopterygii</taxon>
        <taxon>Teleostei</taxon>
        <taxon>Neoteleostei</taxon>
        <taxon>Acanthomorphata</taxon>
        <taxon>Eupercaria</taxon>
        <taxon>Perciformes</taxon>
        <taxon>Cottioidei</taxon>
        <taxon>Cottales</taxon>
        <taxon>Liparidae</taxon>
        <taxon>Liparis</taxon>
    </lineage>
</organism>
<protein>
    <submittedName>
        <fullName evidence="2">Uncharacterized protein</fullName>
    </submittedName>
</protein>
<gene>
    <name evidence="2" type="ORF">EYF80_016775</name>
</gene>
<keyword evidence="3" id="KW-1185">Reference proteome</keyword>
<name>A0A4Z2I699_9TELE</name>
<evidence type="ECO:0000313" key="3">
    <source>
        <dbReference type="Proteomes" id="UP000314294"/>
    </source>
</evidence>
<dbReference type="EMBL" id="SRLO01000130">
    <property type="protein sequence ID" value="TNN72985.1"/>
    <property type="molecule type" value="Genomic_DNA"/>
</dbReference>
<comment type="caution">
    <text evidence="2">The sequence shown here is derived from an EMBL/GenBank/DDBJ whole genome shotgun (WGS) entry which is preliminary data.</text>
</comment>
<accession>A0A4Z2I699</accession>
<dbReference type="AlphaFoldDB" id="A0A4Z2I699"/>
<evidence type="ECO:0000313" key="2">
    <source>
        <dbReference type="EMBL" id="TNN72985.1"/>
    </source>
</evidence>
<sequence>MNTQHWQPSHSVDFDPVGGEARTQPAPGSWHNMPHAHIYYSSTSLPLNSYLPSHCGPYATKPGVGIMLLFDRNRGRAAFADHQVETGKIDTLNAHSHWVQLETTSLSSRPTHAQGVISSTLTIRLLASSWAMQCEPWCLHVAQ</sequence>
<evidence type="ECO:0000256" key="1">
    <source>
        <dbReference type="SAM" id="MobiDB-lite"/>
    </source>
</evidence>
<feature type="compositionally biased region" description="Polar residues" evidence="1">
    <location>
        <begin position="1"/>
        <end position="10"/>
    </location>
</feature>